<dbReference type="RefSeq" id="WP_311670632.1">
    <property type="nucleotide sequence ID" value="NZ_JAVREO010000029.1"/>
</dbReference>
<evidence type="ECO:0000313" key="1">
    <source>
        <dbReference type="EMBL" id="MDT0270567.1"/>
    </source>
</evidence>
<name>A0ABU2K004_9ACTN</name>
<accession>A0ABU2K004</accession>
<proteinExistence type="predicted"/>
<protein>
    <submittedName>
        <fullName evidence="1">Uncharacterized protein</fullName>
    </submittedName>
</protein>
<dbReference type="Proteomes" id="UP001183410">
    <property type="component" value="Unassembled WGS sequence"/>
</dbReference>
<organism evidence="1 2">
    <name type="scientific">Streptomyces chisholmiae</name>
    <dbReference type="NCBI Taxonomy" id="3075540"/>
    <lineage>
        <taxon>Bacteria</taxon>
        <taxon>Bacillati</taxon>
        <taxon>Actinomycetota</taxon>
        <taxon>Actinomycetes</taxon>
        <taxon>Kitasatosporales</taxon>
        <taxon>Streptomycetaceae</taxon>
        <taxon>Streptomyces</taxon>
    </lineage>
</organism>
<keyword evidence="2" id="KW-1185">Reference proteome</keyword>
<gene>
    <name evidence="1" type="ORF">RM844_30270</name>
</gene>
<comment type="caution">
    <text evidence="1">The sequence shown here is derived from an EMBL/GenBank/DDBJ whole genome shotgun (WGS) entry which is preliminary data.</text>
</comment>
<reference evidence="2" key="1">
    <citation type="submission" date="2023-07" db="EMBL/GenBank/DDBJ databases">
        <title>30 novel species of actinomycetes from the DSMZ collection.</title>
        <authorList>
            <person name="Nouioui I."/>
        </authorList>
    </citation>
    <scope>NUCLEOTIDE SEQUENCE [LARGE SCALE GENOMIC DNA]</scope>
    <source>
        <strain evidence="2">DSM 44915</strain>
    </source>
</reference>
<sequence length="69" mass="7239">MARVSKILEAVDGSFVFAEAVSGGQFRVVCSACPKLADTRYRSRAGAILAASYHADHDPAEQTVPKAGS</sequence>
<dbReference type="EMBL" id="JAVREO010000029">
    <property type="protein sequence ID" value="MDT0270567.1"/>
    <property type="molecule type" value="Genomic_DNA"/>
</dbReference>
<evidence type="ECO:0000313" key="2">
    <source>
        <dbReference type="Proteomes" id="UP001183410"/>
    </source>
</evidence>